<dbReference type="STRING" id="446469.Sked_28720"/>
<evidence type="ECO:0000313" key="2">
    <source>
        <dbReference type="Proteomes" id="UP000000322"/>
    </source>
</evidence>
<dbReference type="KEGG" id="ske:Sked_28720"/>
<dbReference type="AlphaFoldDB" id="D1BBK3"/>
<proteinExistence type="predicted"/>
<keyword evidence="2" id="KW-1185">Reference proteome</keyword>
<accession>D1BBK3</accession>
<protein>
    <recommendedName>
        <fullName evidence="3">Helix-turn-helix domain-containing protein</fullName>
    </recommendedName>
</protein>
<organism evidence="1 2">
    <name type="scientific">Sanguibacter keddieii (strain ATCC 51767 / DSM 10542 / NCFB 3025 / ST-74)</name>
    <dbReference type="NCBI Taxonomy" id="446469"/>
    <lineage>
        <taxon>Bacteria</taxon>
        <taxon>Bacillati</taxon>
        <taxon>Actinomycetota</taxon>
        <taxon>Actinomycetes</taxon>
        <taxon>Micrococcales</taxon>
        <taxon>Sanguibacteraceae</taxon>
        <taxon>Sanguibacter</taxon>
    </lineage>
</organism>
<name>D1BBK3_SANKS</name>
<dbReference type="EMBL" id="CP001819">
    <property type="protein sequence ID" value="ACZ22774.1"/>
    <property type="molecule type" value="Genomic_DNA"/>
</dbReference>
<gene>
    <name evidence="1" type="ordered locus">Sked_28720</name>
</gene>
<evidence type="ECO:0000313" key="1">
    <source>
        <dbReference type="EMBL" id="ACZ22774.1"/>
    </source>
</evidence>
<dbReference type="SUPFAM" id="SSF46955">
    <property type="entry name" value="Putative DNA-binding domain"/>
    <property type="match status" value="1"/>
</dbReference>
<evidence type="ECO:0008006" key="3">
    <source>
        <dbReference type="Google" id="ProtNLM"/>
    </source>
</evidence>
<dbReference type="Proteomes" id="UP000000322">
    <property type="component" value="Chromosome"/>
</dbReference>
<sequence>MDTLEPLMTEAEVARLLRIDRSTLCRWRTAGVGPLQPVMVTPTTPRYRRSDVAVLVGGTQ</sequence>
<reference evidence="1 2" key="1">
    <citation type="journal article" date="2009" name="Stand. Genomic Sci.">
        <title>Complete genome sequence of Sanguibacter keddieii type strain (ST-74).</title>
        <authorList>
            <person name="Ivanova N."/>
            <person name="Sikorski J."/>
            <person name="Sims D."/>
            <person name="Brettin T."/>
            <person name="Detter J.C."/>
            <person name="Han C."/>
            <person name="Lapidus A."/>
            <person name="Copeland A."/>
            <person name="Glavina Del Rio T."/>
            <person name="Nolan M."/>
            <person name="Chen F."/>
            <person name="Lucas S."/>
            <person name="Tice H."/>
            <person name="Cheng J.F."/>
            <person name="Bruce D."/>
            <person name="Goodwin L."/>
            <person name="Pitluck S."/>
            <person name="Pati A."/>
            <person name="Mavromatis K."/>
            <person name="Chen A."/>
            <person name="Palaniappan K."/>
            <person name="D'haeseleer P."/>
            <person name="Chain P."/>
            <person name="Bristow J."/>
            <person name="Eisen J.A."/>
            <person name="Markowitz V."/>
            <person name="Hugenholtz P."/>
            <person name="Goker M."/>
            <person name="Pukall R."/>
            <person name="Klenk H.P."/>
            <person name="Kyrpides N.C."/>
        </authorList>
    </citation>
    <scope>NUCLEOTIDE SEQUENCE [LARGE SCALE GENOMIC DNA]</scope>
    <source>
        <strain evidence="2">ATCC 51767 / DSM 10542 / NCFB 3025 / ST-74</strain>
    </source>
</reference>
<dbReference type="InterPro" id="IPR009061">
    <property type="entry name" value="DNA-bd_dom_put_sf"/>
</dbReference>
<dbReference type="HOGENOM" id="CLU_2939158_0_0_11"/>